<dbReference type="InterPro" id="IPR029045">
    <property type="entry name" value="ClpP/crotonase-like_dom_sf"/>
</dbReference>
<dbReference type="SMART" id="SM00245">
    <property type="entry name" value="TSPc"/>
    <property type="match status" value="1"/>
</dbReference>
<dbReference type="OrthoDB" id="6397760at2"/>
<keyword evidence="4" id="KW-1185">Reference proteome</keyword>
<sequence length="335" mass="37490">MVVEDLKIDGKLIKETIDKLGQLLSEFYVYPELATEMCRKLQTIFFDGVTRASTFCEEITKQLQMISNDMHLHVSYNTAEEKPSNSNDRTESSTDPRKTELMLDNYGFVKVERLPGNIGYLELHAFAPPEIAGETAVSAMNFLANTSGMIIDLRKSGGWSPAMVAFLSSYLLGDSPVHLNDLYWRNTNITQSSWSMPFVPGKRFGAYKPVIILTSKQTFSASEEFAYNLQAIKRAQVVGEITGGGAHPGGVHRLNNYFEVFIPSGRAINPTTKTNWEGTGVLPDIEVNQEKAFDIAYDAILQLGLEQMLENPTCGEERLIQEMKSAMEYKRLNVC</sequence>
<dbReference type="Pfam" id="PF11918">
    <property type="entry name" value="Peptidase_S41_N"/>
    <property type="match status" value="1"/>
</dbReference>
<comment type="caution">
    <text evidence="3">The sequence shown here is derived from an EMBL/GenBank/DDBJ whole genome shotgun (WGS) entry which is preliminary data.</text>
</comment>
<dbReference type="Gene3D" id="3.90.226.10">
    <property type="entry name" value="2-enoyl-CoA Hydratase, Chain A, domain 1"/>
    <property type="match status" value="1"/>
</dbReference>
<dbReference type="Proteomes" id="UP000249260">
    <property type="component" value="Unassembled WGS sequence"/>
</dbReference>
<dbReference type="CDD" id="cd07563">
    <property type="entry name" value="Peptidase_S41_IRBP"/>
    <property type="match status" value="1"/>
</dbReference>
<dbReference type="PANTHER" id="PTHR11261">
    <property type="entry name" value="INTERPHOTORECEPTOR RETINOID-BINDING PROTEIN"/>
    <property type="match status" value="1"/>
</dbReference>
<dbReference type="GO" id="GO:0006508">
    <property type="term" value="P:proteolysis"/>
    <property type="evidence" value="ECO:0007669"/>
    <property type="project" value="InterPro"/>
</dbReference>
<gene>
    <name evidence="3" type="ORF">DL346_11885</name>
</gene>
<dbReference type="Gene3D" id="3.30.750.44">
    <property type="match status" value="1"/>
</dbReference>
<dbReference type="RefSeq" id="WP_112882336.1">
    <property type="nucleotide sequence ID" value="NZ_QLUW01000002.1"/>
</dbReference>
<dbReference type="Pfam" id="PF03572">
    <property type="entry name" value="Peptidase_S41"/>
    <property type="match status" value="1"/>
</dbReference>
<feature type="region of interest" description="Disordered" evidence="1">
    <location>
        <begin position="78"/>
        <end position="97"/>
    </location>
</feature>
<evidence type="ECO:0000313" key="3">
    <source>
        <dbReference type="EMBL" id="RAP76112.1"/>
    </source>
</evidence>
<name>A0A328U231_9BACL</name>
<reference evidence="3 4" key="1">
    <citation type="submission" date="2018-06" db="EMBL/GenBank/DDBJ databases">
        <title>Paenibacillus montanisoli sp. nov., isolated from mountain area soil.</title>
        <authorList>
            <person name="Wu M."/>
        </authorList>
    </citation>
    <scope>NUCLEOTIDE SEQUENCE [LARGE SCALE GENOMIC DNA]</scope>
    <source>
        <strain evidence="3 4">RA17</strain>
    </source>
</reference>
<dbReference type="GO" id="GO:0008236">
    <property type="term" value="F:serine-type peptidase activity"/>
    <property type="evidence" value="ECO:0007669"/>
    <property type="project" value="InterPro"/>
</dbReference>
<dbReference type="AlphaFoldDB" id="A0A328U231"/>
<evidence type="ECO:0000256" key="1">
    <source>
        <dbReference type="SAM" id="MobiDB-lite"/>
    </source>
</evidence>
<organism evidence="3 4">
    <name type="scientific">Paenibacillus montanisoli</name>
    <dbReference type="NCBI Taxonomy" id="2081970"/>
    <lineage>
        <taxon>Bacteria</taxon>
        <taxon>Bacillati</taxon>
        <taxon>Bacillota</taxon>
        <taxon>Bacilli</taxon>
        <taxon>Bacillales</taxon>
        <taxon>Paenibacillaceae</taxon>
        <taxon>Paenibacillus</taxon>
    </lineage>
</organism>
<proteinExistence type="predicted"/>
<feature type="domain" description="Tail specific protease" evidence="2">
    <location>
        <begin position="86"/>
        <end position="288"/>
    </location>
</feature>
<dbReference type="EMBL" id="QLUW01000002">
    <property type="protein sequence ID" value="RAP76112.1"/>
    <property type="molecule type" value="Genomic_DNA"/>
</dbReference>
<protein>
    <recommendedName>
        <fullName evidence="2">Tail specific protease domain-containing protein</fullName>
    </recommendedName>
</protein>
<feature type="compositionally biased region" description="Basic and acidic residues" evidence="1">
    <location>
        <begin position="79"/>
        <end position="97"/>
    </location>
</feature>
<dbReference type="SUPFAM" id="SSF52096">
    <property type="entry name" value="ClpP/crotonase"/>
    <property type="match status" value="1"/>
</dbReference>
<evidence type="ECO:0000259" key="2">
    <source>
        <dbReference type="SMART" id="SM00245"/>
    </source>
</evidence>
<dbReference type="PANTHER" id="PTHR11261:SF3">
    <property type="entry name" value="RETINOL-BINDING PROTEIN 3"/>
    <property type="match status" value="1"/>
</dbReference>
<evidence type="ECO:0000313" key="4">
    <source>
        <dbReference type="Proteomes" id="UP000249260"/>
    </source>
</evidence>
<dbReference type="InterPro" id="IPR005151">
    <property type="entry name" value="Tail-specific_protease"/>
</dbReference>
<accession>A0A328U231</accession>